<dbReference type="InterPro" id="IPR003362">
    <property type="entry name" value="Bact_transf"/>
</dbReference>
<evidence type="ECO:0000256" key="1">
    <source>
        <dbReference type="ARBA" id="ARBA00006464"/>
    </source>
</evidence>
<name>E2PUG0_STRCL</name>
<accession>E2PUG0</accession>
<feature type="compositionally biased region" description="Basic and acidic residues" evidence="2">
    <location>
        <begin position="1"/>
        <end position="32"/>
    </location>
</feature>
<dbReference type="EMBL" id="CM000913">
    <property type="protein sequence ID" value="EFG07739.1"/>
    <property type="molecule type" value="Genomic_DNA"/>
</dbReference>
<dbReference type="PANTHER" id="PTHR30576:SF10">
    <property type="entry name" value="SLL5057 PROTEIN"/>
    <property type="match status" value="1"/>
</dbReference>
<dbReference type="PANTHER" id="PTHR30576">
    <property type="entry name" value="COLANIC BIOSYNTHESIS UDP-GLUCOSE LIPID CARRIER TRANSFERASE"/>
    <property type="match status" value="1"/>
</dbReference>
<keyword evidence="4" id="KW-0808">Transferase</keyword>
<dbReference type="STRING" id="1901.BB341_15180"/>
<keyword evidence="5" id="KW-1185">Reference proteome</keyword>
<dbReference type="GO" id="GO:0016780">
    <property type="term" value="F:phosphotransferase activity, for other substituted phosphate groups"/>
    <property type="evidence" value="ECO:0007669"/>
    <property type="project" value="TreeGrafter"/>
</dbReference>
<evidence type="ECO:0000256" key="2">
    <source>
        <dbReference type="SAM" id="MobiDB-lite"/>
    </source>
</evidence>
<evidence type="ECO:0000313" key="5">
    <source>
        <dbReference type="Proteomes" id="UP000002357"/>
    </source>
</evidence>
<sequence length="219" mass="23966">MHRSDDRQRRRRSRAADERMADKRRGTGDRGRREHRSRGRGGGRGCVSAPAKRAVDLLGAALLLLLLSPALLTAAAAVAAGSRGPVLVPRVRAGLAGRPFAMLAFRTDPATRSGRFLRRHRLDHLPELANVVRGEMSLVGPYPIPLERAWSATGPERARTAVRPGMTGPWQIGGRSELPWEEMAVLDLHYLEEHWLGLDLAILARTVPVALRGRPAGGR</sequence>
<evidence type="ECO:0000313" key="4">
    <source>
        <dbReference type="EMBL" id="EFG07739.1"/>
    </source>
</evidence>
<organism evidence="4 5">
    <name type="scientific">Streptomyces clavuligerus</name>
    <dbReference type="NCBI Taxonomy" id="1901"/>
    <lineage>
        <taxon>Bacteria</taxon>
        <taxon>Bacillati</taxon>
        <taxon>Actinomycetota</taxon>
        <taxon>Actinomycetes</taxon>
        <taxon>Kitasatosporales</taxon>
        <taxon>Streptomycetaceae</taxon>
        <taxon>Streptomyces</taxon>
    </lineage>
</organism>
<dbReference type="KEGG" id="sclf:BB341_15180"/>
<protein>
    <submittedName>
        <fullName evidence="4">Undecaprenyl-phosphate galactose phosphotransferase</fullName>
    </submittedName>
</protein>
<feature type="region of interest" description="Disordered" evidence="2">
    <location>
        <begin position="1"/>
        <end position="48"/>
    </location>
</feature>
<feature type="domain" description="Bacterial sugar transferase" evidence="3">
    <location>
        <begin position="52"/>
        <end position="211"/>
    </location>
</feature>
<dbReference type="Pfam" id="PF02397">
    <property type="entry name" value="Bac_transf"/>
    <property type="match status" value="1"/>
</dbReference>
<comment type="similarity">
    <text evidence="1">Belongs to the bacterial sugar transferase family.</text>
</comment>
<dbReference type="eggNOG" id="COG2148">
    <property type="taxonomic scope" value="Bacteria"/>
</dbReference>
<reference evidence="4 5" key="1">
    <citation type="journal article" date="2010" name="Genome Biol. Evol.">
        <title>The sequence of a 1.8-mb bacterial linear plasmid reveals a rich evolutionary reservoir of secondary metabolic pathways.</title>
        <authorList>
            <person name="Medema M.H."/>
            <person name="Trefzer A."/>
            <person name="Kovalchuk A."/>
            <person name="van den Berg M."/>
            <person name="Mueller U."/>
            <person name="Heijne W."/>
            <person name="Wu L."/>
            <person name="Alam M.T."/>
            <person name="Ronning C.M."/>
            <person name="Nierman W.C."/>
            <person name="Bovenberg R.A.L."/>
            <person name="Breitling R."/>
            <person name="Takano E."/>
        </authorList>
    </citation>
    <scope>NUCLEOTIDE SEQUENCE [LARGE SCALE GENOMIC DNA]</scope>
    <source>
        <strain evidence="5">ATCC 27064 / DSM 738 / JCM 4710 / NBRC 13307 / NCIMB 12785 / NRRL 3585 / VKM Ac-602</strain>
    </source>
</reference>
<evidence type="ECO:0000259" key="3">
    <source>
        <dbReference type="Pfam" id="PF02397"/>
    </source>
</evidence>
<proteinExistence type="inferred from homology"/>
<dbReference type="Proteomes" id="UP000002357">
    <property type="component" value="Chromosome"/>
</dbReference>
<dbReference type="AlphaFoldDB" id="E2PUG0"/>
<gene>
    <name evidence="4" type="ORF">SCLAV_2667</name>
</gene>